<dbReference type="SMART" id="SM00347">
    <property type="entry name" value="HTH_MARR"/>
    <property type="match status" value="1"/>
</dbReference>
<dbReference type="InterPro" id="IPR039422">
    <property type="entry name" value="MarR/SlyA-like"/>
</dbReference>
<dbReference type="PANTHER" id="PTHR33164:SF43">
    <property type="entry name" value="HTH-TYPE TRANSCRIPTIONAL REPRESSOR YETL"/>
    <property type="match status" value="1"/>
</dbReference>
<feature type="domain" description="HTH marR-type" evidence="1">
    <location>
        <begin position="1"/>
        <end position="141"/>
    </location>
</feature>
<comment type="caution">
    <text evidence="2">The sequence shown here is derived from an EMBL/GenBank/DDBJ whole genome shotgun (WGS) entry which is preliminary data.</text>
</comment>
<gene>
    <name evidence="2" type="ORF">ACFPBZ_25320</name>
</gene>
<organism evidence="2 3">
    <name type="scientific">Actinomycetospora atypica</name>
    <dbReference type="NCBI Taxonomy" id="1290095"/>
    <lineage>
        <taxon>Bacteria</taxon>
        <taxon>Bacillati</taxon>
        <taxon>Actinomycetota</taxon>
        <taxon>Actinomycetes</taxon>
        <taxon>Pseudonocardiales</taxon>
        <taxon>Pseudonocardiaceae</taxon>
        <taxon>Actinomycetospora</taxon>
    </lineage>
</organism>
<dbReference type="SUPFAM" id="SSF46785">
    <property type="entry name" value="Winged helix' DNA-binding domain"/>
    <property type="match status" value="1"/>
</dbReference>
<name>A0ABV9YVD1_9PSEU</name>
<dbReference type="EMBL" id="JBHSIV010000040">
    <property type="protein sequence ID" value="MFC5065562.1"/>
    <property type="molecule type" value="Genomic_DNA"/>
</dbReference>
<dbReference type="PRINTS" id="PR00598">
    <property type="entry name" value="HTHMARR"/>
</dbReference>
<evidence type="ECO:0000313" key="3">
    <source>
        <dbReference type="Proteomes" id="UP001595947"/>
    </source>
</evidence>
<evidence type="ECO:0000259" key="1">
    <source>
        <dbReference type="PROSITE" id="PS50995"/>
    </source>
</evidence>
<proteinExistence type="predicted"/>
<dbReference type="InterPro" id="IPR036388">
    <property type="entry name" value="WH-like_DNA-bd_sf"/>
</dbReference>
<accession>A0ABV9YVD1</accession>
<sequence length="146" mass="15722">MGDLPESLAGRTAFLLRLATARAEEMGEAALRDEGISGREYGVLELLAHRSPRSQIDLGRELHVDRTTGASLLAGLEARGLVRRTVDPANRRANLVTLTAAGEALRARASDVLAACDDRFQARLSGEERAAMRRMLRSLLDEGVGG</sequence>
<evidence type="ECO:0000313" key="2">
    <source>
        <dbReference type="EMBL" id="MFC5065562.1"/>
    </source>
</evidence>
<dbReference type="PANTHER" id="PTHR33164">
    <property type="entry name" value="TRANSCRIPTIONAL REGULATOR, MARR FAMILY"/>
    <property type="match status" value="1"/>
</dbReference>
<dbReference type="Gene3D" id="1.10.10.10">
    <property type="entry name" value="Winged helix-like DNA-binding domain superfamily/Winged helix DNA-binding domain"/>
    <property type="match status" value="1"/>
</dbReference>
<reference evidence="3" key="1">
    <citation type="journal article" date="2019" name="Int. J. Syst. Evol. Microbiol.">
        <title>The Global Catalogue of Microorganisms (GCM) 10K type strain sequencing project: providing services to taxonomists for standard genome sequencing and annotation.</title>
        <authorList>
            <consortium name="The Broad Institute Genomics Platform"/>
            <consortium name="The Broad Institute Genome Sequencing Center for Infectious Disease"/>
            <person name="Wu L."/>
            <person name="Ma J."/>
        </authorList>
    </citation>
    <scope>NUCLEOTIDE SEQUENCE [LARGE SCALE GENOMIC DNA]</scope>
    <source>
        <strain evidence="3">CGMCC 4.7093</strain>
    </source>
</reference>
<dbReference type="InterPro" id="IPR000835">
    <property type="entry name" value="HTH_MarR-typ"/>
</dbReference>
<protein>
    <submittedName>
        <fullName evidence="2">MarR family winged helix-turn-helix transcriptional regulator</fullName>
    </submittedName>
</protein>
<dbReference type="RefSeq" id="WP_378038890.1">
    <property type="nucleotide sequence ID" value="NZ_JBHSIV010000040.1"/>
</dbReference>
<dbReference type="Pfam" id="PF12802">
    <property type="entry name" value="MarR_2"/>
    <property type="match status" value="1"/>
</dbReference>
<dbReference type="InterPro" id="IPR036390">
    <property type="entry name" value="WH_DNA-bd_sf"/>
</dbReference>
<keyword evidence="3" id="KW-1185">Reference proteome</keyword>
<dbReference type="PROSITE" id="PS50995">
    <property type="entry name" value="HTH_MARR_2"/>
    <property type="match status" value="1"/>
</dbReference>
<dbReference type="Proteomes" id="UP001595947">
    <property type="component" value="Unassembled WGS sequence"/>
</dbReference>